<sequence>MGNFIVIIDCYTAIDWINNTIIFINILPCLFNIAYSTAIDGQLRHYSRSSLLLLIVITVGCFCHRRLVFFVFMIGGFRHSC</sequence>
<feature type="transmembrane region" description="Helical" evidence="1">
    <location>
        <begin position="51"/>
        <end position="77"/>
    </location>
</feature>
<dbReference type="AlphaFoldDB" id="Q6EQK4"/>
<dbReference type="EMBL" id="AP005689">
    <property type="protein sequence ID" value="BAD29066.1"/>
    <property type="molecule type" value="Genomic_DNA"/>
</dbReference>
<keyword evidence="1" id="KW-0472">Membrane</keyword>
<reference evidence="3" key="2">
    <citation type="journal article" date="2008" name="Nucleic Acids Res.">
        <title>The rice annotation project database (RAP-DB): 2008 update.</title>
        <authorList>
            <consortium name="The rice annotation project (RAP)"/>
        </authorList>
    </citation>
    <scope>GENOME REANNOTATION</scope>
    <source>
        <strain evidence="3">cv. Nipponbare</strain>
    </source>
</reference>
<evidence type="ECO:0000313" key="2">
    <source>
        <dbReference type="EMBL" id="BAD29066.1"/>
    </source>
</evidence>
<keyword evidence="1" id="KW-1133">Transmembrane helix</keyword>
<dbReference type="Proteomes" id="UP000000763">
    <property type="component" value="Chromosome 9"/>
</dbReference>
<evidence type="ECO:0000313" key="3">
    <source>
        <dbReference type="Proteomes" id="UP000000763"/>
    </source>
</evidence>
<proteinExistence type="predicted"/>
<protein>
    <submittedName>
        <fullName evidence="2">Uncharacterized protein</fullName>
    </submittedName>
</protein>
<feature type="transmembrane region" description="Helical" evidence="1">
    <location>
        <begin position="20"/>
        <end position="39"/>
    </location>
</feature>
<gene>
    <name evidence="2" type="primary">OSJNBa0042H24.52</name>
</gene>
<accession>Q6EQK4</accession>
<keyword evidence="1" id="KW-0812">Transmembrane</keyword>
<reference evidence="3" key="1">
    <citation type="journal article" date="2005" name="Nature">
        <title>The map-based sequence of the rice genome.</title>
        <authorList>
            <consortium name="International rice genome sequencing project (IRGSP)"/>
            <person name="Matsumoto T."/>
            <person name="Wu J."/>
            <person name="Kanamori H."/>
            <person name="Katayose Y."/>
            <person name="Fujisawa M."/>
            <person name="Namiki N."/>
            <person name="Mizuno H."/>
            <person name="Yamamoto K."/>
            <person name="Antonio B.A."/>
            <person name="Baba T."/>
            <person name="Sakata K."/>
            <person name="Nagamura Y."/>
            <person name="Aoki H."/>
            <person name="Arikawa K."/>
            <person name="Arita K."/>
            <person name="Bito T."/>
            <person name="Chiden Y."/>
            <person name="Fujitsuka N."/>
            <person name="Fukunaka R."/>
            <person name="Hamada M."/>
            <person name="Harada C."/>
            <person name="Hayashi A."/>
            <person name="Hijishita S."/>
            <person name="Honda M."/>
            <person name="Hosokawa S."/>
            <person name="Ichikawa Y."/>
            <person name="Idonuma A."/>
            <person name="Iijima M."/>
            <person name="Ikeda M."/>
            <person name="Ikeno M."/>
            <person name="Ito K."/>
            <person name="Ito S."/>
            <person name="Ito T."/>
            <person name="Ito Y."/>
            <person name="Ito Y."/>
            <person name="Iwabuchi A."/>
            <person name="Kamiya K."/>
            <person name="Karasawa W."/>
            <person name="Kurita K."/>
            <person name="Katagiri S."/>
            <person name="Kikuta A."/>
            <person name="Kobayashi H."/>
            <person name="Kobayashi N."/>
            <person name="Machita K."/>
            <person name="Maehara T."/>
            <person name="Masukawa M."/>
            <person name="Mizubayashi T."/>
            <person name="Mukai Y."/>
            <person name="Nagasaki H."/>
            <person name="Nagata Y."/>
            <person name="Naito S."/>
            <person name="Nakashima M."/>
            <person name="Nakama Y."/>
            <person name="Nakamichi Y."/>
            <person name="Nakamura M."/>
            <person name="Meguro A."/>
            <person name="Negishi M."/>
            <person name="Ohta I."/>
            <person name="Ohta T."/>
            <person name="Okamoto M."/>
            <person name="Ono N."/>
            <person name="Saji S."/>
            <person name="Sakaguchi M."/>
            <person name="Sakai K."/>
            <person name="Shibata M."/>
            <person name="Shimokawa T."/>
            <person name="Song J."/>
            <person name="Takazaki Y."/>
            <person name="Terasawa K."/>
            <person name="Tsugane M."/>
            <person name="Tsuji K."/>
            <person name="Ueda S."/>
            <person name="Waki K."/>
            <person name="Yamagata H."/>
            <person name="Yamamoto M."/>
            <person name="Yamamoto S."/>
            <person name="Yamane H."/>
            <person name="Yoshiki S."/>
            <person name="Yoshihara R."/>
            <person name="Yukawa K."/>
            <person name="Zhong H."/>
            <person name="Yano M."/>
            <person name="Yuan Q."/>
            <person name="Ouyang S."/>
            <person name="Liu J."/>
            <person name="Jones K.M."/>
            <person name="Gansberger K."/>
            <person name="Moffat K."/>
            <person name="Hill J."/>
            <person name="Bera J."/>
            <person name="Fadrosh D."/>
            <person name="Jin S."/>
            <person name="Johri S."/>
            <person name="Kim M."/>
            <person name="Overton L."/>
            <person name="Reardon M."/>
            <person name="Tsitrin T."/>
            <person name="Vuong H."/>
            <person name="Weaver B."/>
            <person name="Ciecko A."/>
            <person name="Tallon L."/>
            <person name="Jackson J."/>
            <person name="Pai G."/>
            <person name="Aken S.V."/>
            <person name="Utterback T."/>
            <person name="Reidmuller S."/>
            <person name="Feldblyum T."/>
            <person name="Hsiao J."/>
            <person name="Zismann V."/>
            <person name="Iobst S."/>
            <person name="de Vazeille A.R."/>
            <person name="Buell C.R."/>
            <person name="Ying K."/>
            <person name="Li Y."/>
            <person name="Lu T."/>
            <person name="Huang Y."/>
            <person name="Zhao Q."/>
            <person name="Feng Q."/>
            <person name="Zhang L."/>
            <person name="Zhu J."/>
            <person name="Weng Q."/>
            <person name="Mu J."/>
            <person name="Lu Y."/>
            <person name="Fan D."/>
            <person name="Liu Y."/>
            <person name="Guan J."/>
            <person name="Zhang Y."/>
            <person name="Yu S."/>
            <person name="Liu X."/>
            <person name="Zhang Y."/>
            <person name="Hong G."/>
            <person name="Han B."/>
            <person name="Choisne N."/>
            <person name="Demange N."/>
            <person name="Orjeda G."/>
            <person name="Samain S."/>
            <person name="Cattolico L."/>
            <person name="Pelletier E."/>
            <person name="Couloux A."/>
            <person name="Segurens B."/>
            <person name="Wincker P."/>
            <person name="D'Hont A."/>
            <person name="Scarpelli C."/>
            <person name="Weissenbach J."/>
            <person name="Salanoubat M."/>
            <person name="Quetier F."/>
            <person name="Yu Y."/>
            <person name="Kim H.R."/>
            <person name="Rambo T."/>
            <person name="Currie J."/>
            <person name="Collura K."/>
            <person name="Luo M."/>
            <person name="Yang T."/>
            <person name="Ammiraju J.S.S."/>
            <person name="Engler F."/>
            <person name="Soderlund C."/>
            <person name="Wing R.A."/>
            <person name="Palmer L.E."/>
            <person name="de la Bastide M."/>
            <person name="Spiegel L."/>
            <person name="Nascimento L."/>
            <person name="Zutavern T."/>
            <person name="O'Shaughnessy A."/>
            <person name="Dike S."/>
            <person name="Dedhia N."/>
            <person name="Preston R."/>
            <person name="Balija V."/>
            <person name="McCombie W.R."/>
            <person name="Chow T."/>
            <person name="Chen H."/>
            <person name="Chung M."/>
            <person name="Chen C."/>
            <person name="Shaw J."/>
            <person name="Wu H."/>
            <person name="Hsiao K."/>
            <person name="Chao Y."/>
            <person name="Chu M."/>
            <person name="Cheng C."/>
            <person name="Hour A."/>
            <person name="Lee P."/>
            <person name="Lin S."/>
            <person name="Lin Y."/>
            <person name="Liou J."/>
            <person name="Liu S."/>
            <person name="Hsing Y."/>
            <person name="Raghuvanshi S."/>
            <person name="Mohanty A."/>
            <person name="Bharti A.K."/>
            <person name="Gaur A."/>
            <person name="Gupta V."/>
            <person name="Kumar D."/>
            <person name="Ravi V."/>
            <person name="Vij S."/>
            <person name="Kapur A."/>
            <person name="Khurana P."/>
            <person name="Khurana P."/>
            <person name="Khurana J.P."/>
            <person name="Tyagi A.K."/>
            <person name="Gaikwad K."/>
            <person name="Singh A."/>
            <person name="Dalal V."/>
            <person name="Srivastava S."/>
            <person name="Dixit A."/>
            <person name="Pal A.K."/>
            <person name="Ghazi I.A."/>
            <person name="Yadav M."/>
            <person name="Pandit A."/>
            <person name="Bhargava A."/>
            <person name="Sureshbabu K."/>
            <person name="Batra K."/>
            <person name="Sharma T.R."/>
            <person name="Mohapatra T."/>
            <person name="Singh N.K."/>
            <person name="Messing J."/>
            <person name="Nelson A.B."/>
            <person name="Fuks G."/>
            <person name="Kavchok S."/>
            <person name="Keizer G."/>
            <person name="Linton E."/>
            <person name="Llaca V."/>
            <person name="Song R."/>
            <person name="Tanyolac B."/>
            <person name="Young S."/>
            <person name="Ho-Il K."/>
            <person name="Hahn J.H."/>
            <person name="Sangsakoo G."/>
            <person name="Vanavichit A."/>
            <person name="de Mattos Luiz.A.T."/>
            <person name="Zimmer P.D."/>
            <person name="Malone G."/>
            <person name="Dellagostin O."/>
            <person name="de Oliveira A.C."/>
            <person name="Bevan M."/>
            <person name="Bancroft I."/>
            <person name="Minx P."/>
            <person name="Cordum H."/>
            <person name="Wilson R."/>
            <person name="Cheng Z."/>
            <person name="Jin W."/>
            <person name="Jiang J."/>
            <person name="Leong S.A."/>
            <person name="Iwama H."/>
            <person name="Gojobori T."/>
            <person name="Itoh T."/>
            <person name="Niimura Y."/>
            <person name="Fujii Y."/>
            <person name="Habara T."/>
            <person name="Sakai H."/>
            <person name="Sato Y."/>
            <person name="Wilson G."/>
            <person name="Kumar K."/>
            <person name="McCouch S."/>
            <person name="Juretic N."/>
            <person name="Hoen D."/>
            <person name="Wright S."/>
            <person name="Bruskiewich R."/>
            <person name="Bureau T."/>
            <person name="Miyao A."/>
            <person name="Hirochika H."/>
            <person name="Nishikawa T."/>
            <person name="Kadowaki K."/>
            <person name="Sugiura M."/>
            <person name="Burr B."/>
            <person name="Sasaki T."/>
        </authorList>
    </citation>
    <scope>NUCLEOTIDE SEQUENCE [LARGE SCALE GENOMIC DNA]</scope>
    <source>
        <strain evidence="3">cv. Nipponbare</strain>
    </source>
</reference>
<evidence type="ECO:0000256" key="1">
    <source>
        <dbReference type="SAM" id="Phobius"/>
    </source>
</evidence>
<name>Q6EQK4_ORYSJ</name>
<organism evidence="2 3">
    <name type="scientific">Oryza sativa subsp. japonica</name>
    <name type="common">Rice</name>
    <dbReference type="NCBI Taxonomy" id="39947"/>
    <lineage>
        <taxon>Eukaryota</taxon>
        <taxon>Viridiplantae</taxon>
        <taxon>Streptophyta</taxon>
        <taxon>Embryophyta</taxon>
        <taxon>Tracheophyta</taxon>
        <taxon>Spermatophyta</taxon>
        <taxon>Magnoliopsida</taxon>
        <taxon>Liliopsida</taxon>
        <taxon>Poales</taxon>
        <taxon>Poaceae</taxon>
        <taxon>BOP clade</taxon>
        <taxon>Oryzoideae</taxon>
        <taxon>Oryzeae</taxon>
        <taxon>Oryzinae</taxon>
        <taxon>Oryza</taxon>
        <taxon>Oryza sativa</taxon>
    </lineage>
</organism>